<keyword evidence="6" id="KW-0349">Heme</keyword>
<dbReference type="GO" id="GO:0005506">
    <property type="term" value="F:iron ion binding"/>
    <property type="evidence" value="ECO:0007669"/>
    <property type="project" value="InterPro"/>
</dbReference>
<keyword evidence="8" id="KW-0256">Endoplasmic reticulum</keyword>
<evidence type="ECO:0000256" key="5">
    <source>
        <dbReference type="ARBA" id="ARBA00010617"/>
    </source>
</evidence>
<dbReference type="EMBL" id="BGZK01001686">
    <property type="protein sequence ID" value="GBP84555.1"/>
    <property type="molecule type" value="Genomic_DNA"/>
</dbReference>
<evidence type="ECO:0000256" key="12">
    <source>
        <dbReference type="ARBA" id="ARBA00023033"/>
    </source>
</evidence>
<dbReference type="PANTHER" id="PTHR24291:SF189">
    <property type="entry name" value="CYTOCHROME P450 4C3-RELATED"/>
    <property type="match status" value="1"/>
</dbReference>
<comment type="caution">
    <text evidence="14">The sequence shown here is derived from an EMBL/GenBank/DDBJ whole genome shotgun (WGS) entry which is preliminary data.</text>
</comment>
<protein>
    <submittedName>
        <fullName evidence="14">Cytochrome P450 4V2</fullName>
    </submittedName>
</protein>
<evidence type="ECO:0000256" key="13">
    <source>
        <dbReference type="ARBA" id="ARBA00023136"/>
    </source>
</evidence>
<sequence>MSNAYVVITLVVVENLPIEAVDEYICGSFELANELEHTQRVTDRGFCLRKKLVNSQKNHSDGHSDHKVDAAAQDGLPLGVLANLVMVAGQHRLQISLYRISRKFSDECMKRQADSVCEEMFVRIRQLIKEHGDRFLVKIFNRRILHLHHPDDVEIVLSHSRNIRKSKPYRFLEPWLGQGLLVSYGSKWHRRRKILTPTFHFNILKHFSAIIEGKTKNLISTLKSMQERERDEGLTDEGRGGKKGTVVEVMPLISTFTLHTICGEW</sequence>
<evidence type="ECO:0000256" key="9">
    <source>
        <dbReference type="ARBA" id="ARBA00022848"/>
    </source>
</evidence>
<dbReference type="OrthoDB" id="1470350at2759"/>
<evidence type="ECO:0000256" key="8">
    <source>
        <dbReference type="ARBA" id="ARBA00022824"/>
    </source>
</evidence>
<evidence type="ECO:0000256" key="6">
    <source>
        <dbReference type="ARBA" id="ARBA00022617"/>
    </source>
</evidence>
<keyword evidence="10" id="KW-0560">Oxidoreductase</keyword>
<dbReference type="InterPro" id="IPR036396">
    <property type="entry name" value="Cyt_P450_sf"/>
</dbReference>
<keyword evidence="11" id="KW-0408">Iron</keyword>
<keyword evidence="7" id="KW-0479">Metal-binding</keyword>
<evidence type="ECO:0000256" key="10">
    <source>
        <dbReference type="ARBA" id="ARBA00023002"/>
    </source>
</evidence>
<evidence type="ECO:0000313" key="14">
    <source>
        <dbReference type="EMBL" id="GBP84555.1"/>
    </source>
</evidence>
<evidence type="ECO:0000256" key="3">
    <source>
        <dbReference type="ARBA" id="ARBA00004174"/>
    </source>
</evidence>
<keyword evidence="12" id="KW-0503">Monooxygenase</keyword>
<comment type="similarity">
    <text evidence="5">Belongs to the cytochrome P450 family.</text>
</comment>
<evidence type="ECO:0000256" key="1">
    <source>
        <dbReference type="ARBA" id="ARBA00001971"/>
    </source>
</evidence>
<evidence type="ECO:0000313" key="15">
    <source>
        <dbReference type="Proteomes" id="UP000299102"/>
    </source>
</evidence>
<dbReference type="InterPro" id="IPR050196">
    <property type="entry name" value="Cytochrome_P450_Monoox"/>
</dbReference>
<dbReference type="PANTHER" id="PTHR24291">
    <property type="entry name" value="CYTOCHROME P450 FAMILY 4"/>
    <property type="match status" value="1"/>
</dbReference>
<reference evidence="14 15" key="1">
    <citation type="journal article" date="2019" name="Commun. Biol.">
        <title>The bagworm genome reveals a unique fibroin gene that provides high tensile strength.</title>
        <authorList>
            <person name="Kono N."/>
            <person name="Nakamura H."/>
            <person name="Ohtoshi R."/>
            <person name="Tomita M."/>
            <person name="Numata K."/>
            <person name="Arakawa K."/>
        </authorList>
    </citation>
    <scope>NUCLEOTIDE SEQUENCE [LARGE SCALE GENOMIC DNA]</scope>
</reference>
<comment type="function">
    <text evidence="2">May be involved in the metabolism of insect hormones and in the breakdown of synthetic insecticides.</text>
</comment>
<keyword evidence="15" id="KW-1185">Reference proteome</keyword>
<evidence type="ECO:0000256" key="11">
    <source>
        <dbReference type="ARBA" id="ARBA00023004"/>
    </source>
</evidence>
<dbReference type="Pfam" id="PF00067">
    <property type="entry name" value="p450"/>
    <property type="match status" value="1"/>
</dbReference>
<organism evidence="14 15">
    <name type="scientific">Eumeta variegata</name>
    <name type="common">Bagworm moth</name>
    <name type="synonym">Eumeta japonica</name>
    <dbReference type="NCBI Taxonomy" id="151549"/>
    <lineage>
        <taxon>Eukaryota</taxon>
        <taxon>Metazoa</taxon>
        <taxon>Ecdysozoa</taxon>
        <taxon>Arthropoda</taxon>
        <taxon>Hexapoda</taxon>
        <taxon>Insecta</taxon>
        <taxon>Pterygota</taxon>
        <taxon>Neoptera</taxon>
        <taxon>Endopterygota</taxon>
        <taxon>Lepidoptera</taxon>
        <taxon>Glossata</taxon>
        <taxon>Ditrysia</taxon>
        <taxon>Tineoidea</taxon>
        <taxon>Psychidae</taxon>
        <taxon>Oiketicinae</taxon>
        <taxon>Eumeta</taxon>
    </lineage>
</organism>
<dbReference type="GO" id="GO:0005789">
    <property type="term" value="C:endoplasmic reticulum membrane"/>
    <property type="evidence" value="ECO:0007669"/>
    <property type="project" value="UniProtKB-SubCell"/>
</dbReference>
<dbReference type="AlphaFoldDB" id="A0A4C1ZD76"/>
<gene>
    <name evidence="14" type="primary">CYP4V2</name>
    <name evidence="14" type="ORF">EVAR_65231_1</name>
</gene>
<dbReference type="GO" id="GO:0020037">
    <property type="term" value="F:heme binding"/>
    <property type="evidence" value="ECO:0007669"/>
    <property type="project" value="InterPro"/>
</dbReference>
<dbReference type="GO" id="GO:0016705">
    <property type="term" value="F:oxidoreductase activity, acting on paired donors, with incorporation or reduction of molecular oxygen"/>
    <property type="evidence" value="ECO:0007669"/>
    <property type="project" value="InterPro"/>
</dbReference>
<dbReference type="SUPFAM" id="SSF48264">
    <property type="entry name" value="Cytochrome P450"/>
    <property type="match status" value="1"/>
</dbReference>
<dbReference type="Gene3D" id="1.10.630.10">
    <property type="entry name" value="Cytochrome P450"/>
    <property type="match status" value="1"/>
</dbReference>
<dbReference type="InterPro" id="IPR001128">
    <property type="entry name" value="Cyt_P450"/>
</dbReference>
<dbReference type="Proteomes" id="UP000299102">
    <property type="component" value="Unassembled WGS sequence"/>
</dbReference>
<dbReference type="STRING" id="151549.A0A4C1ZD76"/>
<comment type="cofactor">
    <cofactor evidence="1">
        <name>heme</name>
        <dbReference type="ChEBI" id="CHEBI:30413"/>
    </cofactor>
</comment>
<keyword evidence="9" id="KW-0492">Microsome</keyword>
<dbReference type="GO" id="GO:0004497">
    <property type="term" value="F:monooxygenase activity"/>
    <property type="evidence" value="ECO:0007669"/>
    <property type="project" value="UniProtKB-KW"/>
</dbReference>
<accession>A0A4C1ZD76</accession>
<proteinExistence type="inferred from homology"/>
<comment type="subcellular location">
    <subcellularLocation>
        <location evidence="4">Endoplasmic reticulum membrane</location>
        <topology evidence="4">Peripheral membrane protein</topology>
    </subcellularLocation>
    <subcellularLocation>
        <location evidence="3">Microsome membrane</location>
        <topology evidence="3">Peripheral membrane protein</topology>
    </subcellularLocation>
</comment>
<keyword evidence="13" id="KW-0472">Membrane</keyword>
<evidence type="ECO:0000256" key="2">
    <source>
        <dbReference type="ARBA" id="ARBA00003690"/>
    </source>
</evidence>
<name>A0A4C1ZD76_EUMVA</name>
<evidence type="ECO:0000256" key="4">
    <source>
        <dbReference type="ARBA" id="ARBA00004406"/>
    </source>
</evidence>
<evidence type="ECO:0000256" key="7">
    <source>
        <dbReference type="ARBA" id="ARBA00022723"/>
    </source>
</evidence>